<dbReference type="GO" id="GO:0006310">
    <property type="term" value="P:DNA recombination"/>
    <property type="evidence" value="ECO:0007669"/>
    <property type="project" value="UniProtKB-KW"/>
</dbReference>
<dbReference type="GO" id="GO:0008408">
    <property type="term" value="F:3'-5' exonuclease activity"/>
    <property type="evidence" value="ECO:0007669"/>
    <property type="project" value="InterPro"/>
</dbReference>
<keyword evidence="2 4" id="KW-0378">Hydrolase</keyword>
<protein>
    <recommendedName>
        <fullName evidence="4">Nuclease SbcCD subunit D</fullName>
    </recommendedName>
</protein>
<dbReference type="PANTHER" id="PTHR30337:SF0">
    <property type="entry name" value="NUCLEASE SBCCD SUBUNIT D"/>
    <property type="match status" value="1"/>
</dbReference>
<keyword evidence="4" id="KW-0233">DNA recombination</keyword>
<accession>D7CVW8</accession>
<feature type="domain" description="Calcineurin-like phosphoesterase" evidence="5">
    <location>
        <begin position="1"/>
        <end position="226"/>
    </location>
</feature>
<reference evidence="6 7" key="2">
    <citation type="journal article" date="2011" name="Stand. Genomic Sci.">
        <title>Complete genome sequence of Truepera radiovictrix type strain (RQ-24).</title>
        <authorList>
            <person name="Ivanova N."/>
            <person name="Rohde C."/>
            <person name="Munk C."/>
            <person name="Nolan M."/>
            <person name="Lucas S."/>
            <person name="Del Rio T.G."/>
            <person name="Tice H."/>
            <person name="Deshpande S."/>
            <person name="Cheng J.F."/>
            <person name="Tapia R."/>
            <person name="Han C."/>
            <person name="Goodwin L."/>
            <person name="Pitluck S."/>
            <person name="Liolios K."/>
            <person name="Mavromatis K."/>
            <person name="Mikhailova N."/>
            <person name="Pati A."/>
            <person name="Chen A."/>
            <person name="Palaniappan K."/>
            <person name="Land M."/>
            <person name="Hauser L."/>
            <person name="Chang Y.J."/>
            <person name="Jeffries C.D."/>
            <person name="Brambilla E."/>
            <person name="Rohde M."/>
            <person name="Goker M."/>
            <person name="Tindall B.J."/>
            <person name="Woyke T."/>
            <person name="Bristow J."/>
            <person name="Eisen J.A."/>
            <person name="Markowitz V."/>
            <person name="Hugenholtz P."/>
            <person name="Kyrpides N.C."/>
            <person name="Klenk H.P."/>
            <person name="Lapidus A."/>
        </authorList>
    </citation>
    <scope>NUCLEOTIDE SEQUENCE [LARGE SCALE GENOMIC DNA]</scope>
    <source>
        <strain evidence="7">DSM 17093 / CIP 108686 / LMG 22925 / RQ-24</strain>
    </source>
</reference>
<dbReference type="GO" id="GO:0004519">
    <property type="term" value="F:endonuclease activity"/>
    <property type="evidence" value="ECO:0007669"/>
    <property type="project" value="UniProtKB-KW"/>
</dbReference>
<proteinExistence type="inferred from homology"/>
<comment type="function">
    <text evidence="4">SbcCD cleaves DNA hairpin structures. These structures can inhibit DNA replication and are intermediates in certain DNA recombination reactions. The complex acts as a 3'-&gt;5' double strand exonuclease that can open hairpins. It also has a 5' single-strand endonuclease activity.</text>
</comment>
<evidence type="ECO:0000256" key="3">
    <source>
        <dbReference type="ARBA" id="ARBA00022839"/>
    </source>
</evidence>
<dbReference type="GO" id="GO:0006260">
    <property type="term" value="P:DNA replication"/>
    <property type="evidence" value="ECO:0007669"/>
    <property type="project" value="UniProtKB-KW"/>
</dbReference>
<evidence type="ECO:0000256" key="4">
    <source>
        <dbReference type="RuleBase" id="RU363069"/>
    </source>
</evidence>
<keyword evidence="7" id="KW-1185">Reference proteome</keyword>
<name>D7CVW8_TRURR</name>
<dbReference type="EMBL" id="CP002049">
    <property type="protein sequence ID" value="ADI14231.1"/>
    <property type="molecule type" value="Genomic_DNA"/>
</dbReference>
<evidence type="ECO:0000259" key="5">
    <source>
        <dbReference type="Pfam" id="PF00149"/>
    </source>
</evidence>
<dbReference type="KEGG" id="tra:Trad_1104"/>
<gene>
    <name evidence="4" type="primary">sbcD</name>
    <name evidence="6" type="ordered locus">Trad_1104</name>
</gene>
<dbReference type="InterPro" id="IPR004843">
    <property type="entry name" value="Calcineurin-like_PHP"/>
</dbReference>
<dbReference type="InterPro" id="IPR041796">
    <property type="entry name" value="Mre11_N"/>
</dbReference>
<dbReference type="NCBIfam" id="TIGR00619">
    <property type="entry name" value="sbcd"/>
    <property type="match status" value="1"/>
</dbReference>
<dbReference type="AlphaFoldDB" id="D7CVW8"/>
<dbReference type="Proteomes" id="UP000000379">
    <property type="component" value="Chromosome"/>
</dbReference>
<comment type="subunit">
    <text evidence="4">Heterodimer of SbcC and SbcD.</text>
</comment>
<dbReference type="CDD" id="cd00840">
    <property type="entry name" value="MPP_Mre11_N"/>
    <property type="match status" value="1"/>
</dbReference>
<dbReference type="eggNOG" id="COG0420">
    <property type="taxonomic scope" value="Bacteria"/>
</dbReference>
<sequence length="399" mass="43907">MKLLHTADWHAGRVLHGQSRTPEVREVLREIAELARSEAVDLVLVAGDLYDTKHPTPDAEAAVYEFFGTLAQAGIPSVVIAGNHDSPVRLDAAGGLLGLAGVRVLGNARVAQQGGVFELYAGGERARIAALPFVSERRIVKVTELLEEDPGRWRERYRQGMRKLIQNLTAEFRTDAVNLLLLHGTMRGATLANSEYQFHCTDDYTLDADVFPEACNYVALGHIHKPQGVEGMPEEAARYAGSPLQLDFGEVGDTKYVYLVEARAGAPTRILKAHPLAAGRRLKAVHCKRDELDRRLGELEFDGWLKLSVALERPEPGLKDRLKRDYPNLLVVEQRLPERGLEGGNGIDHTRVELVEAFGQFYRDTRGEALPAPLAEAFGELYRATDPLADEPSPAEGAA</sequence>
<dbReference type="RefSeq" id="WP_013177602.1">
    <property type="nucleotide sequence ID" value="NC_014221.1"/>
</dbReference>
<keyword evidence="3 4" id="KW-0269">Exonuclease</keyword>
<comment type="similarity">
    <text evidence="4">Belongs to the SbcD family.</text>
</comment>
<dbReference type="Pfam" id="PF00149">
    <property type="entry name" value="Metallophos"/>
    <property type="match status" value="1"/>
</dbReference>
<evidence type="ECO:0000256" key="1">
    <source>
        <dbReference type="ARBA" id="ARBA00022722"/>
    </source>
</evidence>
<keyword evidence="4" id="KW-0255">Endonuclease</keyword>
<dbReference type="HOGENOM" id="CLU_038045_3_0_0"/>
<evidence type="ECO:0000313" key="7">
    <source>
        <dbReference type="Proteomes" id="UP000000379"/>
    </source>
</evidence>
<dbReference type="Gene3D" id="3.60.21.10">
    <property type="match status" value="1"/>
</dbReference>
<dbReference type="InterPro" id="IPR029052">
    <property type="entry name" value="Metallo-depent_PP-like"/>
</dbReference>
<keyword evidence="4" id="KW-0235">DNA replication</keyword>
<dbReference type="InterPro" id="IPR004593">
    <property type="entry name" value="SbcD"/>
</dbReference>
<dbReference type="SUPFAM" id="SSF56300">
    <property type="entry name" value="Metallo-dependent phosphatases"/>
    <property type="match status" value="1"/>
</dbReference>
<dbReference type="OrthoDB" id="9773856at2"/>
<reference evidence="7" key="1">
    <citation type="submission" date="2010-05" db="EMBL/GenBank/DDBJ databases">
        <title>The complete genome of Truepera radiovictris DSM 17093.</title>
        <authorList>
            <consortium name="US DOE Joint Genome Institute (JGI-PGF)"/>
            <person name="Lucas S."/>
            <person name="Copeland A."/>
            <person name="Lapidus A."/>
            <person name="Glavina del Rio T."/>
            <person name="Dalin E."/>
            <person name="Tice H."/>
            <person name="Bruce D."/>
            <person name="Goodwin L."/>
            <person name="Pitluck S."/>
            <person name="Kyrpides N."/>
            <person name="Mavromatis K."/>
            <person name="Ovchinnikova G."/>
            <person name="Munk A.C."/>
            <person name="Detter J.C."/>
            <person name="Han C."/>
            <person name="Tapia R."/>
            <person name="Land M."/>
            <person name="Hauser L."/>
            <person name="Markowitz V."/>
            <person name="Cheng J.-F."/>
            <person name="Hugenholtz P."/>
            <person name="Woyke T."/>
            <person name="Wu D."/>
            <person name="Tindall B."/>
            <person name="Pomrenke H.G."/>
            <person name="Brambilla E."/>
            <person name="Klenk H.-P."/>
            <person name="Eisen J.A."/>
        </authorList>
    </citation>
    <scope>NUCLEOTIDE SEQUENCE [LARGE SCALE GENOMIC DNA]</scope>
    <source>
        <strain evidence="7">DSM 17093 / CIP 108686 / LMG 22925 / RQ-24</strain>
    </source>
</reference>
<dbReference type="STRING" id="649638.Trad_1104"/>
<dbReference type="PANTHER" id="PTHR30337">
    <property type="entry name" value="COMPONENT OF ATP-DEPENDENT DSDNA EXONUCLEASE"/>
    <property type="match status" value="1"/>
</dbReference>
<evidence type="ECO:0000256" key="2">
    <source>
        <dbReference type="ARBA" id="ARBA00022801"/>
    </source>
</evidence>
<organism evidence="6 7">
    <name type="scientific">Truepera radiovictrix (strain DSM 17093 / CIP 108686 / LMG 22925 / RQ-24)</name>
    <dbReference type="NCBI Taxonomy" id="649638"/>
    <lineage>
        <taxon>Bacteria</taxon>
        <taxon>Thermotogati</taxon>
        <taxon>Deinococcota</taxon>
        <taxon>Deinococci</taxon>
        <taxon>Trueperales</taxon>
        <taxon>Trueperaceae</taxon>
        <taxon>Truepera</taxon>
    </lineage>
</organism>
<keyword evidence="1 4" id="KW-0540">Nuclease</keyword>
<dbReference type="InterPro" id="IPR050535">
    <property type="entry name" value="DNA_Repair-Maintenance_Comp"/>
</dbReference>
<evidence type="ECO:0000313" key="6">
    <source>
        <dbReference type="EMBL" id="ADI14231.1"/>
    </source>
</evidence>